<keyword evidence="3" id="KW-1185">Reference proteome</keyword>
<protein>
    <submittedName>
        <fullName evidence="2">Uncharacterized protein</fullName>
    </submittedName>
</protein>
<feature type="compositionally biased region" description="Basic and acidic residues" evidence="1">
    <location>
        <begin position="26"/>
        <end position="42"/>
    </location>
</feature>
<evidence type="ECO:0000256" key="1">
    <source>
        <dbReference type="SAM" id="MobiDB-lite"/>
    </source>
</evidence>
<name>A0ABQ3HL35_9ACTN</name>
<feature type="region of interest" description="Disordered" evidence="1">
    <location>
        <begin position="67"/>
        <end position="108"/>
    </location>
</feature>
<accession>A0ABQ3HL35</accession>
<comment type="caution">
    <text evidence="2">The sequence shown here is derived from an EMBL/GenBank/DDBJ whole genome shotgun (WGS) entry which is preliminary data.</text>
</comment>
<feature type="compositionally biased region" description="Basic and acidic residues" evidence="1">
    <location>
        <begin position="94"/>
        <end position="103"/>
    </location>
</feature>
<feature type="region of interest" description="Disordered" evidence="1">
    <location>
        <begin position="1"/>
        <end position="51"/>
    </location>
</feature>
<dbReference type="Proteomes" id="UP000597341">
    <property type="component" value="Unassembled WGS sequence"/>
</dbReference>
<reference evidence="3" key="1">
    <citation type="journal article" date="2019" name="Int. J. Syst. Evol. Microbiol.">
        <title>The Global Catalogue of Microorganisms (GCM) 10K type strain sequencing project: providing services to taxonomists for standard genome sequencing and annotation.</title>
        <authorList>
            <consortium name="The Broad Institute Genomics Platform"/>
            <consortium name="The Broad Institute Genome Sequencing Center for Infectious Disease"/>
            <person name="Wu L."/>
            <person name="Ma J."/>
        </authorList>
    </citation>
    <scope>NUCLEOTIDE SEQUENCE [LARGE SCALE GENOMIC DNA]</scope>
    <source>
        <strain evidence="3">CGMCC 1.12791</strain>
    </source>
</reference>
<gene>
    <name evidence="2" type="ORF">GCM10011376_19870</name>
</gene>
<evidence type="ECO:0000313" key="2">
    <source>
        <dbReference type="EMBL" id="GHE17377.1"/>
    </source>
</evidence>
<organism evidence="2 3">
    <name type="scientific">Nocardioides flavus</name>
    <name type="common">ex Wang et al. 2016</name>
    <dbReference type="NCBI Taxonomy" id="2058780"/>
    <lineage>
        <taxon>Bacteria</taxon>
        <taxon>Bacillati</taxon>
        <taxon>Actinomycetota</taxon>
        <taxon>Actinomycetes</taxon>
        <taxon>Propionibacteriales</taxon>
        <taxon>Nocardioidaceae</taxon>
        <taxon>Nocardioides</taxon>
    </lineage>
</organism>
<dbReference type="EMBL" id="BNAD01000004">
    <property type="protein sequence ID" value="GHE17377.1"/>
    <property type="molecule type" value="Genomic_DNA"/>
</dbReference>
<feature type="compositionally biased region" description="Basic and acidic residues" evidence="1">
    <location>
        <begin position="1"/>
        <end position="10"/>
    </location>
</feature>
<sequence length="136" mass="14078">MHHVGTEPLHRGAQAPARLQPDAEVGVERQVRPAGAGDREAGVRPGAGGCDQLGRVPLGGEVLEHPSDRVGDAVDLGQEGLGDDQDTEPGIARTGDREGEEGGRCGAAVTPPLEQVHVRDARKRAATDGAVRTTDT</sequence>
<evidence type="ECO:0000313" key="3">
    <source>
        <dbReference type="Proteomes" id="UP000597341"/>
    </source>
</evidence>
<proteinExistence type="predicted"/>